<protein>
    <recommendedName>
        <fullName evidence="3">Tyr recombinase domain-containing protein</fullName>
    </recommendedName>
</protein>
<evidence type="ECO:0000313" key="2">
    <source>
        <dbReference type="Proteomes" id="UP000247702"/>
    </source>
</evidence>
<comment type="caution">
    <text evidence="1">The sequence shown here is derived from an EMBL/GenBank/DDBJ whole genome shotgun (WGS) entry which is preliminary data.</text>
</comment>
<organism evidence="1 2">
    <name type="scientific">Rhizophagus clarus</name>
    <dbReference type="NCBI Taxonomy" id="94130"/>
    <lineage>
        <taxon>Eukaryota</taxon>
        <taxon>Fungi</taxon>
        <taxon>Fungi incertae sedis</taxon>
        <taxon>Mucoromycota</taxon>
        <taxon>Glomeromycotina</taxon>
        <taxon>Glomeromycetes</taxon>
        <taxon>Glomerales</taxon>
        <taxon>Glomeraceae</taxon>
        <taxon>Rhizophagus</taxon>
    </lineage>
</organism>
<sequence length="110" mass="12404">MKMGKWYLKNQIGKLRLQGFLHNLAVECGISAEGRKITNHSGRKSLVSLLKELNFTDIEVISVSRHKSISGLKSYERSSKKLQNVSLNGLVEAIFMPGTISNFYYTKVID</sequence>
<name>A0A2Z6SQD9_9GLOM</name>
<evidence type="ECO:0000313" key="1">
    <source>
        <dbReference type="EMBL" id="GBC10337.1"/>
    </source>
</evidence>
<dbReference type="STRING" id="94130.A0A2Z6SQD9"/>
<reference evidence="1 2" key="1">
    <citation type="submission" date="2017-11" db="EMBL/GenBank/DDBJ databases">
        <title>The genome of Rhizophagus clarus HR1 reveals common genetic basis of auxotrophy among arbuscular mycorrhizal fungi.</title>
        <authorList>
            <person name="Kobayashi Y."/>
        </authorList>
    </citation>
    <scope>NUCLEOTIDE SEQUENCE [LARGE SCALE GENOMIC DNA]</scope>
    <source>
        <strain evidence="1 2">HR1</strain>
    </source>
</reference>
<keyword evidence="2" id="KW-1185">Reference proteome</keyword>
<accession>A0A2Z6SQD9</accession>
<dbReference type="Proteomes" id="UP000247702">
    <property type="component" value="Unassembled WGS sequence"/>
</dbReference>
<gene>
    <name evidence="1" type="ORF">RclHR1_09540001</name>
</gene>
<dbReference type="AlphaFoldDB" id="A0A2Z6SQD9"/>
<dbReference type="EMBL" id="BEXD01004375">
    <property type="protein sequence ID" value="GBC10337.1"/>
    <property type="molecule type" value="Genomic_DNA"/>
</dbReference>
<evidence type="ECO:0008006" key="3">
    <source>
        <dbReference type="Google" id="ProtNLM"/>
    </source>
</evidence>
<proteinExistence type="predicted"/>